<dbReference type="Proteomes" id="UP001574673">
    <property type="component" value="Unassembled WGS sequence"/>
</dbReference>
<proteinExistence type="predicted"/>
<dbReference type="EMBL" id="JBEUWX010000002">
    <property type="protein sequence ID" value="MFA9949723.1"/>
    <property type="molecule type" value="Genomic_DNA"/>
</dbReference>
<reference evidence="3" key="1">
    <citation type="submission" date="2024-06" db="EMBL/GenBank/DDBJ databases">
        <title>Radixoralia hellwigii gen. nov., sp nov., isolated from a root canal in the human oral cavity.</title>
        <authorList>
            <person name="Bartsch S."/>
            <person name="Wittmer A."/>
            <person name="Schulz A.-K."/>
            <person name="Neumann-Schaal M."/>
            <person name="Wolf J."/>
            <person name="Gronow S."/>
            <person name="Tennert C."/>
            <person name="Haecker G."/>
            <person name="Cieplik F."/>
            <person name="Al-Ahmad A."/>
        </authorList>
    </citation>
    <scope>NUCLEOTIDE SEQUENCE [LARGE SCALE GENOMIC DNA]</scope>
    <source>
        <strain evidence="3">Wk13</strain>
    </source>
</reference>
<dbReference type="InterPro" id="IPR002933">
    <property type="entry name" value="Peptidase_M20"/>
</dbReference>
<evidence type="ECO:0000313" key="2">
    <source>
        <dbReference type="EMBL" id="MFA9949723.1"/>
    </source>
</evidence>
<evidence type="ECO:0000313" key="3">
    <source>
        <dbReference type="Proteomes" id="UP001574673"/>
    </source>
</evidence>
<name>A0ABV4UE25_9RHOO</name>
<comment type="caution">
    <text evidence="2">The sequence shown here is derived from an EMBL/GenBank/DDBJ whole genome shotgun (WGS) entry which is preliminary data.</text>
</comment>
<keyword evidence="3" id="KW-1185">Reference proteome</keyword>
<gene>
    <name evidence="2" type="ORF">ABCS64_05165</name>
</gene>
<protein>
    <submittedName>
        <fullName evidence="2">M20/M25/M40 family metallo-hydrolase</fullName>
    </submittedName>
</protein>
<organism evidence="2 3">
    <name type="scientific">Dentiradicibacter hellwigii</name>
    <dbReference type="NCBI Taxonomy" id="3149053"/>
    <lineage>
        <taxon>Bacteria</taxon>
        <taxon>Pseudomonadati</taxon>
        <taxon>Pseudomonadota</taxon>
        <taxon>Betaproteobacteria</taxon>
        <taxon>Rhodocyclales</taxon>
        <taxon>Rhodocyclaceae</taxon>
        <taxon>Dentiradicibacter</taxon>
    </lineage>
</organism>
<dbReference type="Pfam" id="PF01546">
    <property type="entry name" value="Peptidase_M20"/>
    <property type="match status" value="1"/>
</dbReference>
<sequence length="79" mass="8407">MDTALSDLLLKVCASQNIPCELIPSGAGHDSAMFANAGIPSAMLFVRNQHGSHNPEEAMDLDDFMLGAAALDQAIHEIR</sequence>
<accession>A0ABV4UE25</accession>
<keyword evidence="1" id="KW-0378">Hydrolase</keyword>
<dbReference type="RefSeq" id="WP_418890833.1">
    <property type="nucleotide sequence ID" value="NZ_JBEUWX010000002.1"/>
</dbReference>
<dbReference type="SUPFAM" id="SSF53187">
    <property type="entry name" value="Zn-dependent exopeptidases"/>
    <property type="match status" value="1"/>
</dbReference>
<evidence type="ECO:0000256" key="1">
    <source>
        <dbReference type="ARBA" id="ARBA00022801"/>
    </source>
</evidence>
<dbReference type="Gene3D" id="3.40.630.10">
    <property type="entry name" value="Zn peptidases"/>
    <property type="match status" value="1"/>
</dbReference>